<protein>
    <recommendedName>
        <fullName evidence="4">DUF3887 domain-containing protein</fullName>
    </recommendedName>
</protein>
<evidence type="ECO:0000256" key="1">
    <source>
        <dbReference type="SAM" id="SignalP"/>
    </source>
</evidence>
<keyword evidence="1" id="KW-0732">Signal</keyword>
<evidence type="ECO:0008006" key="4">
    <source>
        <dbReference type="Google" id="ProtNLM"/>
    </source>
</evidence>
<sequence length="136" mass="15760">MFRFLAAVVLCLSSLPAAADEVFSTYADYEAFVDTKMKNREFSNVISRLGGADEYTPQQMQVLQGQLRDRVPYYLTNADVAKRVELENGFAQEMRIYWNDKNSYLYYYALLHQRDDGVMVLQFSINTRAEPILAKF</sequence>
<dbReference type="RefSeq" id="WP_149774335.1">
    <property type="nucleotide sequence ID" value="NZ_FQVK01000002.1"/>
</dbReference>
<feature type="signal peptide" evidence="1">
    <location>
        <begin position="1"/>
        <end position="19"/>
    </location>
</feature>
<organism evidence="2 3">
    <name type="scientific">Ruegeria intermedia</name>
    <dbReference type="NCBI Taxonomy" id="996115"/>
    <lineage>
        <taxon>Bacteria</taxon>
        <taxon>Pseudomonadati</taxon>
        <taxon>Pseudomonadota</taxon>
        <taxon>Alphaproteobacteria</taxon>
        <taxon>Rhodobacterales</taxon>
        <taxon>Roseobacteraceae</taxon>
        <taxon>Ruegeria</taxon>
    </lineage>
</organism>
<accession>A0A1M4T4J1</accession>
<dbReference type="Proteomes" id="UP000325134">
    <property type="component" value="Unassembled WGS sequence"/>
</dbReference>
<gene>
    <name evidence="2" type="ORF">SAMN05444279_1029</name>
</gene>
<evidence type="ECO:0000313" key="3">
    <source>
        <dbReference type="Proteomes" id="UP000325134"/>
    </source>
</evidence>
<feature type="chain" id="PRO_5012115403" description="DUF3887 domain-containing protein" evidence="1">
    <location>
        <begin position="20"/>
        <end position="136"/>
    </location>
</feature>
<dbReference type="AlphaFoldDB" id="A0A1M4T4J1"/>
<proteinExistence type="predicted"/>
<dbReference type="OrthoDB" id="7742632at2"/>
<reference evidence="2 3" key="1">
    <citation type="submission" date="2016-11" db="EMBL/GenBank/DDBJ databases">
        <authorList>
            <person name="Varghese N."/>
            <person name="Submissions S."/>
        </authorList>
    </citation>
    <scope>NUCLEOTIDE SEQUENCE [LARGE SCALE GENOMIC DNA]</scope>
    <source>
        <strain evidence="2 3">DSM 29341</strain>
    </source>
</reference>
<evidence type="ECO:0000313" key="2">
    <source>
        <dbReference type="EMBL" id="SHE39413.1"/>
    </source>
</evidence>
<dbReference type="EMBL" id="FQVK01000002">
    <property type="protein sequence ID" value="SHE39413.1"/>
    <property type="molecule type" value="Genomic_DNA"/>
</dbReference>
<keyword evidence="3" id="KW-1185">Reference proteome</keyword>
<name>A0A1M4T4J1_9RHOB</name>